<dbReference type="RefSeq" id="WP_005839035.1">
    <property type="nucleotide sequence ID" value="NZ_GG697141.2"/>
</dbReference>
<gene>
    <name evidence="1" type="ORF">MITSMUL_03159</name>
</gene>
<organism evidence="1 2">
    <name type="scientific">Mitsuokella multacida DSM 20544</name>
    <dbReference type="NCBI Taxonomy" id="500635"/>
    <lineage>
        <taxon>Bacteria</taxon>
        <taxon>Bacillati</taxon>
        <taxon>Bacillota</taxon>
        <taxon>Negativicutes</taxon>
        <taxon>Selenomonadales</taxon>
        <taxon>Selenomonadaceae</taxon>
        <taxon>Mitsuokella</taxon>
    </lineage>
</organism>
<dbReference type="Proteomes" id="UP000003671">
    <property type="component" value="Unassembled WGS sequence"/>
</dbReference>
<comment type="caution">
    <text evidence="1">The sequence shown here is derived from an EMBL/GenBank/DDBJ whole genome shotgun (WGS) entry which is preliminary data.</text>
</comment>
<dbReference type="STRING" id="500635.MITSMUL_03159"/>
<evidence type="ECO:0000313" key="2">
    <source>
        <dbReference type="Proteomes" id="UP000003671"/>
    </source>
</evidence>
<sequence>MAIDTFTLIPYGKVKISYAWSSDEYESENGTKLYRRKRIHAKKTYSFTIQGIREDMDKLMDFYNAHHGQLDPFFFEYDGIKDLCYFSSTLAVKQTVAMKEIQMFSCDVALEVKAQSVSYPDASTDDILPSPYKDFTRTIDWNVQVLEMGATDRRAKSDRKHEKLNATWSGLKPERDTMINLFNSHCRVPLKMEYDHNTISVILPDTMEITDYREGHNIVGYECQMEVTIV</sequence>
<proteinExistence type="predicted"/>
<dbReference type="GeneID" id="93480372"/>
<dbReference type="AlphaFoldDB" id="C9KJG0"/>
<dbReference type="EMBL" id="ABWK02000001">
    <property type="protein sequence ID" value="EEX70026.1"/>
    <property type="molecule type" value="Genomic_DNA"/>
</dbReference>
<name>C9KJG0_9FIRM</name>
<protein>
    <submittedName>
        <fullName evidence="1">Uncharacterized protein</fullName>
    </submittedName>
</protein>
<reference evidence="1" key="1">
    <citation type="submission" date="2009-09" db="EMBL/GenBank/DDBJ databases">
        <authorList>
            <person name="Weinstock G."/>
            <person name="Sodergren E."/>
            <person name="Clifton S."/>
            <person name="Fulton L."/>
            <person name="Fulton B."/>
            <person name="Courtney L."/>
            <person name="Fronick C."/>
            <person name="Harrison M."/>
            <person name="Strong C."/>
            <person name="Farmer C."/>
            <person name="Delahaunty K."/>
            <person name="Markovic C."/>
            <person name="Hall O."/>
            <person name="Minx P."/>
            <person name="Tomlinson C."/>
            <person name="Mitreva M."/>
            <person name="Nelson J."/>
            <person name="Hou S."/>
            <person name="Wollam A."/>
            <person name="Pepin K.H."/>
            <person name="Johnson M."/>
            <person name="Bhonagiri V."/>
            <person name="Nash W.E."/>
            <person name="Warren W."/>
            <person name="Chinwalla A."/>
            <person name="Mardis E.R."/>
            <person name="Wilson R.K."/>
        </authorList>
    </citation>
    <scope>NUCLEOTIDE SEQUENCE [LARGE SCALE GENOMIC DNA]</scope>
    <source>
        <strain evidence="1">DSM 20544</strain>
    </source>
</reference>
<dbReference type="HOGENOM" id="CLU_1214122_0_0_9"/>
<accession>C9KJG0</accession>
<keyword evidence="2" id="KW-1185">Reference proteome</keyword>
<evidence type="ECO:0000313" key="1">
    <source>
        <dbReference type="EMBL" id="EEX70026.1"/>
    </source>
</evidence>
<dbReference type="PATRIC" id="fig|500635.8.peg.105"/>